<dbReference type="SUPFAM" id="SSF52518">
    <property type="entry name" value="Thiamin diphosphate-binding fold (THDP-binding)"/>
    <property type="match status" value="1"/>
</dbReference>
<keyword evidence="3" id="KW-0786">Thiamine pyrophosphate</keyword>
<evidence type="ECO:0000259" key="4">
    <source>
        <dbReference type="Pfam" id="PF00456"/>
    </source>
</evidence>
<accession>A0A1X4XXW3</accession>
<sequence length="272" mass="29759">MNAKELEEFSLTLRKAILISINAARSGHPGGSLSSIDILNTLYFGNVLNIDPKNPNDENRDRFVLSKGHAAPALYTCLAYKGFFDKDLLYTLRKLGSPLQGHPDSKKLAGIEASTGSLGHGISSAVGMALALKLKKSTSNVYCLIGDGEMQEGLVYEALMCASHYHLDNLCVILDFNGLQIDGAVSDVMNVKPVREKFEAFSFLTHEVDGHNYEQLLNVFENFKSTKKSQPFAVIAHTVKGKGVSFMENKYEYHGKPPTDEELSKALAELGA</sequence>
<dbReference type="Pfam" id="PF00456">
    <property type="entry name" value="Transketolase_N"/>
    <property type="match status" value="1"/>
</dbReference>
<dbReference type="PANTHER" id="PTHR47514:SF1">
    <property type="entry name" value="TRANSKETOLASE N-TERMINAL SECTION-RELATED"/>
    <property type="match status" value="1"/>
</dbReference>
<keyword evidence="6" id="KW-1185">Reference proteome</keyword>
<dbReference type="InterPro" id="IPR029061">
    <property type="entry name" value="THDP-binding"/>
</dbReference>
<proteinExistence type="inferred from homology"/>
<organism evidence="5 6">
    <name type="scientific">Desulfurella amilsii</name>
    <dbReference type="NCBI Taxonomy" id="1562698"/>
    <lineage>
        <taxon>Bacteria</taxon>
        <taxon>Pseudomonadati</taxon>
        <taxon>Campylobacterota</taxon>
        <taxon>Desulfurellia</taxon>
        <taxon>Desulfurellales</taxon>
        <taxon>Desulfurellaceae</taxon>
        <taxon>Desulfurella</taxon>
    </lineage>
</organism>
<dbReference type="InterPro" id="IPR005474">
    <property type="entry name" value="Transketolase_N"/>
</dbReference>
<keyword evidence="5" id="KW-0808">Transferase</keyword>
<dbReference type="GO" id="GO:0004802">
    <property type="term" value="F:transketolase activity"/>
    <property type="evidence" value="ECO:0007669"/>
    <property type="project" value="UniProtKB-EC"/>
</dbReference>
<comment type="cofactor">
    <cofactor evidence="1">
        <name>thiamine diphosphate</name>
        <dbReference type="ChEBI" id="CHEBI:58937"/>
    </cofactor>
</comment>
<dbReference type="EMBL" id="MDSU01000018">
    <property type="protein sequence ID" value="OSS42363.1"/>
    <property type="molecule type" value="Genomic_DNA"/>
</dbReference>
<dbReference type="CDD" id="cd02012">
    <property type="entry name" value="TPP_TK"/>
    <property type="match status" value="1"/>
</dbReference>
<dbReference type="Proteomes" id="UP000194141">
    <property type="component" value="Unassembled WGS sequence"/>
</dbReference>
<comment type="similarity">
    <text evidence="2">Belongs to the transketolase family.</text>
</comment>
<evidence type="ECO:0000256" key="3">
    <source>
        <dbReference type="ARBA" id="ARBA00023052"/>
    </source>
</evidence>
<gene>
    <name evidence="5" type="ORF">DESAMIL20_1916</name>
</gene>
<feature type="domain" description="Transketolase N-terminal" evidence="4">
    <location>
        <begin position="18"/>
        <end position="271"/>
    </location>
</feature>
<dbReference type="EC" id="2.2.1.1" evidence="5"/>
<reference evidence="5 6" key="1">
    <citation type="journal article" date="2017" name="Front. Microbiol.">
        <title>Genome Sequence of Desulfurella amilsii Strain TR1 and Comparative Genomics of Desulfurellaceae Family.</title>
        <authorList>
            <person name="Florentino A.P."/>
            <person name="Stams A.J."/>
            <person name="Sanchez-Andrea I."/>
        </authorList>
    </citation>
    <scope>NUCLEOTIDE SEQUENCE [LARGE SCALE GENOMIC DNA]</scope>
    <source>
        <strain evidence="5 6">TR1</strain>
    </source>
</reference>
<protein>
    <submittedName>
        <fullName evidence="5">Transketolase, N-terminal section</fullName>
        <ecNumber evidence="5">2.2.1.1</ecNumber>
    </submittedName>
</protein>
<dbReference type="PANTHER" id="PTHR47514">
    <property type="entry name" value="TRANSKETOLASE N-TERMINAL SECTION-RELATED"/>
    <property type="match status" value="1"/>
</dbReference>
<dbReference type="Gene3D" id="3.40.50.970">
    <property type="match status" value="1"/>
</dbReference>
<name>A0A1X4XXW3_9BACT</name>
<evidence type="ECO:0000313" key="6">
    <source>
        <dbReference type="Proteomes" id="UP000194141"/>
    </source>
</evidence>
<comment type="caution">
    <text evidence="5">The sequence shown here is derived from an EMBL/GenBank/DDBJ whole genome shotgun (WGS) entry which is preliminary data.</text>
</comment>
<dbReference type="RefSeq" id="WP_086034617.1">
    <property type="nucleotide sequence ID" value="NZ_MDSU01000018.1"/>
</dbReference>
<dbReference type="AlphaFoldDB" id="A0A1X4XXW3"/>
<evidence type="ECO:0000256" key="2">
    <source>
        <dbReference type="ARBA" id="ARBA00007131"/>
    </source>
</evidence>
<evidence type="ECO:0000313" key="5">
    <source>
        <dbReference type="EMBL" id="OSS42363.1"/>
    </source>
</evidence>
<evidence type="ECO:0000256" key="1">
    <source>
        <dbReference type="ARBA" id="ARBA00001964"/>
    </source>
</evidence>
<dbReference type="STRING" id="1562698.DESAMIL20_1916"/>
<dbReference type="OrthoDB" id="8732661at2"/>